<dbReference type="EMBL" id="BNCQ01000066">
    <property type="protein sequence ID" value="GIM15584.1"/>
    <property type="molecule type" value="Genomic_DNA"/>
</dbReference>
<evidence type="ECO:0000313" key="2">
    <source>
        <dbReference type="EMBL" id="GIM15584.1"/>
    </source>
</evidence>
<sequence length="118" mass="13106">MRDMHTLLNAFLNTWPKINPTTKPSAKLPAKPAGNLDASTSSAGATPEEHIKAIGRTLNLKITKDATFPASAHNLSAAELKTLYEYYRGGPRRFCWTCENKKLLPQFHDPEVCPLKTK</sequence>
<dbReference type="Proteomes" id="UP000722791">
    <property type="component" value="Unassembled WGS sequence"/>
</dbReference>
<name>A0A8J4GWR1_9CHLO</name>
<evidence type="ECO:0000313" key="3">
    <source>
        <dbReference type="Proteomes" id="UP000722791"/>
    </source>
</evidence>
<organism evidence="2 3">
    <name type="scientific">Volvox reticuliferus</name>
    <dbReference type="NCBI Taxonomy" id="1737510"/>
    <lineage>
        <taxon>Eukaryota</taxon>
        <taxon>Viridiplantae</taxon>
        <taxon>Chlorophyta</taxon>
        <taxon>core chlorophytes</taxon>
        <taxon>Chlorophyceae</taxon>
        <taxon>CS clade</taxon>
        <taxon>Chlamydomonadales</taxon>
        <taxon>Volvocaceae</taxon>
        <taxon>Volvox</taxon>
    </lineage>
</organism>
<feature type="region of interest" description="Disordered" evidence="1">
    <location>
        <begin position="21"/>
        <end position="48"/>
    </location>
</feature>
<evidence type="ECO:0000256" key="1">
    <source>
        <dbReference type="SAM" id="MobiDB-lite"/>
    </source>
</evidence>
<accession>A0A8J4GWR1</accession>
<reference evidence="2" key="1">
    <citation type="journal article" date="2021" name="Proc. Natl. Acad. Sci. U.S.A.">
        <title>Three genomes in the algal genus Volvox reveal the fate of a haploid sex-determining region after a transition to homothallism.</title>
        <authorList>
            <person name="Yamamoto K."/>
            <person name="Hamaji T."/>
            <person name="Kawai-Toyooka H."/>
            <person name="Matsuzaki R."/>
            <person name="Takahashi F."/>
            <person name="Nishimura Y."/>
            <person name="Kawachi M."/>
            <person name="Noguchi H."/>
            <person name="Minakuchi Y."/>
            <person name="Umen J.G."/>
            <person name="Toyoda A."/>
            <person name="Nozaki H."/>
        </authorList>
    </citation>
    <scope>NUCLEOTIDE SEQUENCE</scope>
    <source>
        <strain evidence="2">NIES-3785</strain>
    </source>
</reference>
<proteinExistence type="predicted"/>
<gene>
    <name evidence="2" type="ORF">Vretimale_18317</name>
</gene>
<protein>
    <submittedName>
        <fullName evidence="2">Uncharacterized protein</fullName>
    </submittedName>
</protein>
<comment type="caution">
    <text evidence="2">The sequence shown here is derived from an EMBL/GenBank/DDBJ whole genome shotgun (WGS) entry which is preliminary data.</text>
</comment>
<dbReference type="AlphaFoldDB" id="A0A8J4GWR1"/>